<dbReference type="AlphaFoldDB" id="A0A5B8NQ06"/>
<organism evidence="2 3">
    <name type="scientific">Euhalothece natronophila Z-M001</name>
    <dbReference type="NCBI Taxonomy" id="522448"/>
    <lineage>
        <taxon>Bacteria</taxon>
        <taxon>Bacillati</taxon>
        <taxon>Cyanobacteriota</taxon>
        <taxon>Cyanophyceae</taxon>
        <taxon>Oscillatoriophycideae</taxon>
        <taxon>Chroococcales</taxon>
        <taxon>Halothecacae</taxon>
        <taxon>Halothece cluster</taxon>
        <taxon>Euhalothece</taxon>
    </lineage>
</organism>
<accession>A0A5B8NQ06</accession>
<dbReference type="Pfam" id="PF13328">
    <property type="entry name" value="HD_4"/>
    <property type="match status" value="1"/>
</dbReference>
<name>A0A5B8NQ06_9CHRO</name>
<gene>
    <name evidence="2" type="ORF">FRE64_01820</name>
</gene>
<dbReference type="Proteomes" id="UP000318453">
    <property type="component" value="Chromosome"/>
</dbReference>
<dbReference type="PANTHER" id="PTHR46246">
    <property type="entry name" value="GUANOSINE-3',5'-BIS(DIPHOSPHATE) 3'-PYROPHOSPHOHYDROLASE MESH1"/>
    <property type="match status" value="1"/>
</dbReference>
<evidence type="ECO:0000313" key="3">
    <source>
        <dbReference type="Proteomes" id="UP000318453"/>
    </source>
</evidence>
<protein>
    <submittedName>
        <fullName evidence="2">HD domain-containing protein</fullName>
    </submittedName>
</protein>
<reference evidence="2" key="1">
    <citation type="submission" date="2019-08" db="EMBL/GenBank/DDBJ databases">
        <title>Carotenoids and Carotenoid Binding Proteins in the Halophilic Cyanobacterium Euhalothece sp. ZM00.</title>
        <authorList>
            <person name="Cho S.M."/>
            <person name="Song J.Y."/>
            <person name="Park Y.-I."/>
        </authorList>
    </citation>
    <scope>NUCLEOTIDE SEQUENCE [LARGE SCALE GENOMIC DNA]</scope>
    <source>
        <strain evidence="2">Z-M001</strain>
    </source>
</reference>
<dbReference type="GO" id="GO:0008893">
    <property type="term" value="F:guanosine-3',5'-bis(diphosphate) 3'-diphosphatase activity"/>
    <property type="evidence" value="ECO:0007669"/>
    <property type="project" value="TreeGrafter"/>
</dbReference>
<dbReference type="KEGG" id="enn:FRE64_01820"/>
<evidence type="ECO:0000259" key="1">
    <source>
        <dbReference type="SMART" id="SM00471"/>
    </source>
</evidence>
<keyword evidence="3" id="KW-1185">Reference proteome</keyword>
<dbReference type="SMART" id="SM00471">
    <property type="entry name" value="HDc"/>
    <property type="match status" value="1"/>
</dbReference>
<dbReference type="Gene3D" id="1.10.3210.10">
    <property type="entry name" value="Hypothetical protein af1432"/>
    <property type="match status" value="1"/>
</dbReference>
<feature type="domain" description="HD/PDEase" evidence="1">
    <location>
        <begin position="26"/>
        <end position="137"/>
    </location>
</feature>
<dbReference type="PANTHER" id="PTHR46246:SF1">
    <property type="entry name" value="GUANOSINE-3',5'-BIS(DIPHOSPHATE) 3'-PYROPHOSPHOHYDROLASE MESH1"/>
    <property type="match status" value="1"/>
</dbReference>
<dbReference type="OrthoDB" id="9802385at2"/>
<sequence>MQLSSRFDHALTFASDLHRKQFRKGSSVPYICHLLGVCSLVLEYGGDEDSAIAALLHDAIEDQGGLPTRDKIKQNFGENVTAIVEACSDAYEKPKPPWRERKEAYINHVPNMSDQAALVSAADKLHNVRSIIKDWHEIGEKIWDVFSASKEETLWYYRELAVAFYKRKPTPIAIELKRTVRELETLSTDL</sequence>
<dbReference type="EMBL" id="CP042326">
    <property type="protein sequence ID" value="QDZ41413.1"/>
    <property type="molecule type" value="Genomic_DNA"/>
</dbReference>
<proteinExistence type="predicted"/>
<evidence type="ECO:0000313" key="2">
    <source>
        <dbReference type="EMBL" id="QDZ41413.1"/>
    </source>
</evidence>
<dbReference type="InterPro" id="IPR052194">
    <property type="entry name" value="MESH1"/>
</dbReference>
<dbReference type="SUPFAM" id="SSF109604">
    <property type="entry name" value="HD-domain/PDEase-like"/>
    <property type="match status" value="1"/>
</dbReference>
<dbReference type="InterPro" id="IPR003607">
    <property type="entry name" value="HD/PDEase_dom"/>
</dbReference>